<dbReference type="InterPro" id="IPR057670">
    <property type="entry name" value="SH3_retrovirus"/>
</dbReference>
<dbReference type="Pfam" id="PF22936">
    <property type="entry name" value="Pol_BBD"/>
    <property type="match status" value="1"/>
</dbReference>
<dbReference type="SUPFAM" id="SSF53098">
    <property type="entry name" value="Ribonuclease H-like"/>
    <property type="match status" value="1"/>
</dbReference>
<dbReference type="Pfam" id="PF07727">
    <property type="entry name" value="RVT_2"/>
    <property type="match status" value="1"/>
</dbReference>
<keyword evidence="1" id="KW-0645">Protease</keyword>
<evidence type="ECO:0000256" key="1">
    <source>
        <dbReference type="ARBA" id="ARBA00022750"/>
    </source>
</evidence>
<keyword evidence="1" id="KW-0064">Aspartyl protease</keyword>
<dbReference type="Gene3D" id="4.10.60.10">
    <property type="entry name" value="Zinc finger, CCHC-type"/>
    <property type="match status" value="1"/>
</dbReference>
<dbReference type="EMBL" id="AY325816">
    <property type="protein sequence ID" value="AAP94592.1"/>
    <property type="molecule type" value="Genomic_DNA"/>
</dbReference>
<dbReference type="PROSITE" id="PS50158">
    <property type="entry name" value="ZF_CCHC"/>
    <property type="match status" value="1"/>
</dbReference>
<dbReference type="PROSITE" id="PS50994">
    <property type="entry name" value="INTEGRASE"/>
    <property type="match status" value="1"/>
</dbReference>
<dbReference type="PANTHER" id="PTHR11439:SF483">
    <property type="entry name" value="PEPTIDE SYNTHASE GLIP-LIKE, PUTATIVE (AFU_ORTHOLOGUE AFUA_3G12920)-RELATED"/>
    <property type="match status" value="1"/>
</dbReference>
<dbReference type="GO" id="GO:0004190">
    <property type="term" value="F:aspartic-type endopeptidase activity"/>
    <property type="evidence" value="ECO:0007669"/>
    <property type="project" value="UniProtKB-KW"/>
</dbReference>
<sequence>MDPKGKGMVINDKEKESFVNEPNDDKPTDSGSGHKRKDGRKKKTRRIKEIVYYDSDESSSSQKDNDDYDRRKTVNSNFSFDYSRIPHSSNAQLLPIPLGKPPHFDGEDYGFWSHKMRTHLFSLHPSIWEIVESGMKFDSSDSPVFINEQIHKNAQATTVLLASLCRDEYHKVSGLDNAKQIWDTLKISHEGNDVTLLTKMELVEGELGRFAMIRGEEPTQTYNRLKTLINKIRSYGSTRWTDHDVVRLMLRSFTVLDPHLVNNIRENPRYTKMSPEEVLGKFVSGRMMIKEARYVDDALNGPINEPQPLALKATRSKEALPSKVAQFEAAGLNDEEMALIIKRFKTVLKGRKGQPSKTKAKGKRSCFKCGKLGHFIANCPDNDSDQDQGNKREKKKNYKKAKGEAHLGKEWDSDCSSSDSDNEGLAATAFNKSSLFPNERHTCLMAREKKVSTHNTSTYASSSEDESSDDDEIDYSCLFKGLDRTKVDKINELIDALNDRNILLEKQEDLLYEEHDKFVEAQKSLALEIKRNEMLSSELSSCHETIAKLKGFNDDLNAKLEVACKSNSCVEIVETCNRCKDFDIDACSKHLVSISKLNDELASLNAQLKTSKSEFDKLKFARDAYTIGRHPSIKDGLGYKREAKNLTSHKAPISAKEKGKAPMVYASGGSSWIIDSGCTNHMTGEKKMFTSYVKNKDSQDSIIFGDGNQGKLSLLATICYLLANYAIWDIIVFLQIPLELLHMDLFGPVAYLSIGGSKYGLVIVDDFSRFTWVFFLQDKSETQGTLKRFLRRAQNEFELKVKKIRSDNGSEFKNLQVEEFLEEEGIKHEFSAPYTPQQNGVVERKNRTLIDMARTMLGEFKTPECFWSEAVNTACHAINRVYLHRLLKKTSYELLTGNKPNVSYFRVFGSKCYILVKKGRNSKFAPKAVEGFLLGYDSNTKAYRVFNKSSGLVEVSSDVVFDETNGSPREQVVDCDDVDEEDVPTAAIRTMAIGEVRPQEQDERDQPSSSTTVHPPTQDDEQPFRVEEALLDLDWVLAMQEELNNFKRNEVWSLDEHGVVTRNKARLVAKGYAQVAGLDFEETFAPVARLESIRILLAYAAHHSFRLYQMDVKSAFLNGPIKEEVYVEQPPGFEDERYPDHVCKLAKALYGLKQAPRAWYECLRDFLIANAFKVGKADPTLFTKTCNGDLFVCQIFVDDIIFGSTNQKSCEEFSRVMTQKFEMSMMGKLNYFLGFQVKQLKDGTFISQMKYTQDLLKRFGMKDAKPAKTPMGTDGHTDLNKGGKSVDQKAYRSMIGSLLYLCASRPDIMLSVCMCARFQSEPKECHLVAVKRILRYLVATPCFGLWYPKGSTFDLVGYSDSDNAGCKVDRKSTSGTCQFLGRSLVSWNSKKQTSVALSTAEAEYVAAGQCCAQLLWMRQTLRDFGYNLSKVPLLCDNESAIRMAENPVEHNRTKHIDIRHHFLRDHQQKGDIEVFHVSTENQLADIFTKPLDEKTFCRLRSELNVLDSRNLD</sequence>
<evidence type="ECO:0000259" key="5">
    <source>
        <dbReference type="PROSITE" id="PS50994"/>
    </source>
</evidence>
<evidence type="ECO:0000313" key="6">
    <source>
        <dbReference type="EMBL" id="AAP94592.1"/>
    </source>
</evidence>
<name>Q7XBD2_MAIZE</name>
<dbReference type="InterPro" id="IPR054722">
    <property type="entry name" value="PolX-like_BBD"/>
</dbReference>
<keyword evidence="2" id="KW-0479">Metal-binding</keyword>
<accession>Q7XBD2</accession>
<dbReference type="SUPFAM" id="SSF57756">
    <property type="entry name" value="Retrovirus zinc finger-like domains"/>
    <property type="match status" value="1"/>
</dbReference>
<dbReference type="CDD" id="cd09272">
    <property type="entry name" value="RNase_HI_RT_Ty1"/>
    <property type="match status" value="1"/>
</dbReference>
<organism evidence="6">
    <name type="scientific">Zea mays</name>
    <name type="common">Maize</name>
    <dbReference type="NCBI Taxonomy" id="4577"/>
    <lineage>
        <taxon>Eukaryota</taxon>
        <taxon>Viridiplantae</taxon>
        <taxon>Streptophyta</taxon>
        <taxon>Embryophyta</taxon>
        <taxon>Tracheophyta</taxon>
        <taxon>Spermatophyta</taxon>
        <taxon>Magnoliopsida</taxon>
        <taxon>Liliopsida</taxon>
        <taxon>Poales</taxon>
        <taxon>Poaceae</taxon>
        <taxon>PACMAD clade</taxon>
        <taxon>Panicoideae</taxon>
        <taxon>Andropogonodae</taxon>
        <taxon>Andropogoneae</taxon>
        <taxon>Tripsacinae</taxon>
        <taxon>Zea</taxon>
    </lineage>
</organism>
<dbReference type="Pfam" id="PF00665">
    <property type="entry name" value="rve"/>
    <property type="match status" value="1"/>
</dbReference>
<dbReference type="InterPro" id="IPR001878">
    <property type="entry name" value="Znf_CCHC"/>
</dbReference>
<feature type="domain" description="Integrase catalytic" evidence="5">
    <location>
        <begin position="733"/>
        <end position="899"/>
    </location>
</feature>
<protein>
    <submittedName>
        <fullName evidence="6">Retrotransposon Opie-2</fullName>
    </submittedName>
</protein>
<dbReference type="InterPro" id="IPR043502">
    <property type="entry name" value="DNA/RNA_pol_sf"/>
</dbReference>
<reference evidence="6" key="2">
    <citation type="journal article" date="2004" name="Proc. Natl. Acad. Sci. U.S.A.">
        <title>Pattern of diversity in the genomic region near the maize domestication gene tb1.</title>
        <authorList>
            <person name="Clark R.M."/>
            <person name="Linton E."/>
            <person name="Messing J."/>
            <person name="Doebley J.F."/>
        </authorList>
    </citation>
    <scope>NUCLEOTIDE SEQUENCE</scope>
</reference>
<dbReference type="GO" id="GO:0003676">
    <property type="term" value="F:nucleic acid binding"/>
    <property type="evidence" value="ECO:0007669"/>
    <property type="project" value="InterPro"/>
</dbReference>
<keyword evidence="1" id="KW-0378">Hydrolase</keyword>
<dbReference type="SMART" id="SM00343">
    <property type="entry name" value="ZnF_C2HC"/>
    <property type="match status" value="1"/>
</dbReference>
<proteinExistence type="predicted"/>
<keyword evidence="2" id="KW-0863">Zinc-finger</keyword>
<feature type="region of interest" description="Disordered" evidence="3">
    <location>
        <begin position="1"/>
        <end position="70"/>
    </location>
</feature>
<dbReference type="Pfam" id="PF14223">
    <property type="entry name" value="Retrotran_gag_2"/>
    <property type="match status" value="1"/>
</dbReference>
<feature type="domain" description="CCHC-type" evidence="4">
    <location>
        <begin position="366"/>
        <end position="381"/>
    </location>
</feature>
<dbReference type="GO" id="GO:0015074">
    <property type="term" value="P:DNA integration"/>
    <property type="evidence" value="ECO:0007669"/>
    <property type="project" value="InterPro"/>
</dbReference>
<dbReference type="PANTHER" id="PTHR11439">
    <property type="entry name" value="GAG-POL-RELATED RETROTRANSPOSON"/>
    <property type="match status" value="1"/>
</dbReference>
<dbReference type="InterPro" id="IPR013103">
    <property type="entry name" value="RVT_2"/>
</dbReference>
<dbReference type="InterPro" id="IPR012337">
    <property type="entry name" value="RNaseH-like_sf"/>
</dbReference>
<evidence type="ECO:0000256" key="2">
    <source>
        <dbReference type="PROSITE-ProRule" id="PRU00047"/>
    </source>
</evidence>
<dbReference type="SUPFAM" id="SSF56672">
    <property type="entry name" value="DNA/RNA polymerases"/>
    <property type="match status" value="1"/>
</dbReference>
<dbReference type="InterPro" id="IPR001584">
    <property type="entry name" value="Integrase_cat-core"/>
</dbReference>
<feature type="region of interest" description="Disordered" evidence="3">
    <location>
        <begin position="380"/>
        <end position="403"/>
    </location>
</feature>
<feature type="compositionally biased region" description="Basic and acidic residues" evidence="3">
    <location>
        <begin position="1"/>
        <end position="28"/>
    </location>
</feature>
<keyword evidence="2" id="KW-0862">Zinc</keyword>
<dbReference type="Pfam" id="PF00098">
    <property type="entry name" value="zf-CCHC"/>
    <property type="match status" value="1"/>
</dbReference>
<gene>
    <name evidence="6" type="primary">Z013I05_16</name>
</gene>
<evidence type="ECO:0000259" key="4">
    <source>
        <dbReference type="PROSITE" id="PS50158"/>
    </source>
</evidence>
<dbReference type="InterPro" id="IPR036875">
    <property type="entry name" value="Znf_CCHC_sf"/>
</dbReference>
<reference evidence="6" key="1">
    <citation type="journal article" date="2004" name="Genome Res.">
        <title>Gene loss and movement in the maize genome.</title>
        <authorList>
            <person name="Lai J."/>
            <person name="Ma J."/>
            <person name="Swigonova Z."/>
            <person name="Ramakrishna W."/>
            <person name="Linton E."/>
            <person name="Llaca V."/>
            <person name="Tanyolac B."/>
            <person name="Park Y.J."/>
            <person name="Jeong O.Y."/>
            <person name="Bennetzen J.L."/>
            <person name="Messing J."/>
        </authorList>
    </citation>
    <scope>NUCLEOTIDE SEQUENCE</scope>
</reference>
<dbReference type="InterPro" id="IPR036397">
    <property type="entry name" value="RNaseH_sf"/>
</dbReference>
<dbReference type="GO" id="GO:0008270">
    <property type="term" value="F:zinc ion binding"/>
    <property type="evidence" value="ECO:0007669"/>
    <property type="project" value="UniProtKB-KW"/>
</dbReference>
<dbReference type="Pfam" id="PF25597">
    <property type="entry name" value="SH3_retrovirus"/>
    <property type="match status" value="1"/>
</dbReference>
<feature type="compositionally biased region" description="Basic residues" evidence="3">
    <location>
        <begin position="33"/>
        <end position="46"/>
    </location>
</feature>
<feature type="compositionally biased region" description="Basic and acidic residues" evidence="3">
    <location>
        <begin position="997"/>
        <end position="1006"/>
    </location>
</feature>
<dbReference type="Gene3D" id="3.30.420.10">
    <property type="entry name" value="Ribonuclease H-like superfamily/Ribonuclease H"/>
    <property type="match status" value="1"/>
</dbReference>
<evidence type="ECO:0000256" key="3">
    <source>
        <dbReference type="SAM" id="MobiDB-lite"/>
    </source>
</evidence>
<feature type="region of interest" description="Disordered" evidence="3">
    <location>
        <begin position="991"/>
        <end position="1023"/>
    </location>
</feature>